<reference evidence="1" key="1">
    <citation type="submission" date="2020-11" db="EMBL/GenBank/DDBJ databases">
        <title>Adaptations for nitrogen fixation in a non-lichenized fungal sporocarp promotes dispersal by wood-feeding termites.</title>
        <authorList>
            <consortium name="DOE Joint Genome Institute"/>
            <person name="Koch R.A."/>
            <person name="Yoon G."/>
            <person name="Arayal U."/>
            <person name="Lail K."/>
            <person name="Amirebrahimi M."/>
            <person name="Labutti K."/>
            <person name="Lipzen A."/>
            <person name="Riley R."/>
            <person name="Barry K."/>
            <person name="Henrissat B."/>
            <person name="Grigoriev I.V."/>
            <person name="Herr J.R."/>
            <person name="Aime M.C."/>
        </authorList>
    </citation>
    <scope>NUCLEOTIDE SEQUENCE</scope>
    <source>
        <strain evidence="1">MCA 3950</strain>
    </source>
</reference>
<comment type="caution">
    <text evidence="1">The sequence shown here is derived from an EMBL/GenBank/DDBJ whole genome shotgun (WGS) entry which is preliminary data.</text>
</comment>
<accession>A0A9P8AR70</accession>
<evidence type="ECO:0000313" key="2">
    <source>
        <dbReference type="Proteomes" id="UP000812287"/>
    </source>
</evidence>
<dbReference type="AlphaFoldDB" id="A0A9P8AR70"/>
<keyword evidence="2" id="KW-1185">Reference proteome</keyword>
<protein>
    <submittedName>
        <fullName evidence="1">Uncharacterized protein</fullName>
    </submittedName>
</protein>
<dbReference type="Proteomes" id="UP000812287">
    <property type="component" value="Unassembled WGS sequence"/>
</dbReference>
<dbReference type="OrthoDB" id="6270329at2759"/>
<sequence length="202" mass="23352">MASTGTTDPREQRSLLAWPFLAVINVREAREMISRFLQPLVSLLHQYESPGGEIAPVMDSRLHVHFSERNFPLLRYLPEKFHPFVVDPIRNVFITTDDSEKLELINRIKNLERNANLESDHKQLQGKCAEVERLKQICSDENRQLSADCTLTKAQASIYDLRVKVRETRKKLDKAKASLGIAMEVLERDIQWVARDAPWSRT</sequence>
<dbReference type="EMBL" id="MU250538">
    <property type="protein sequence ID" value="KAG7445098.1"/>
    <property type="molecule type" value="Genomic_DNA"/>
</dbReference>
<name>A0A9P8AR70_9AGAR</name>
<gene>
    <name evidence="1" type="ORF">BT62DRAFT_920843</name>
</gene>
<evidence type="ECO:0000313" key="1">
    <source>
        <dbReference type="EMBL" id="KAG7445098.1"/>
    </source>
</evidence>
<proteinExistence type="predicted"/>
<dbReference type="RefSeq" id="XP_043038598.1">
    <property type="nucleotide sequence ID" value="XM_043184254.1"/>
</dbReference>
<organism evidence="1 2">
    <name type="scientific">Guyanagaster necrorhizus</name>
    <dbReference type="NCBI Taxonomy" id="856835"/>
    <lineage>
        <taxon>Eukaryota</taxon>
        <taxon>Fungi</taxon>
        <taxon>Dikarya</taxon>
        <taxon>Basidiomycota</taxon>
        <taxon>Agaricomycotina</taxon>
        <taxon>Agaricomycetes</taxon>
        <taxon>Agaricomycetidae</taxon>
        <taxon>Agaricales</taxon>
        <taxon>Marasmiineae</taxon>
        <taxon>Physalacriaceae</taxon>
        <taxon>Guyanagaster</taxon>
    </lineage>
</organism>
<dbReference type="GeneID" id="66106551"/>